<sequence>MPQTILSFDIETTNEKLTPRAGVAIFGEYLKGMNLEHLCNTNIPLAKHPNGYDPFEFIYPLILMLHSSGRVL</sequence>
<feature type="non-terminal residue" evidence="1">
    <location>
        <position position="72"/>
    </location>
</feature>
<dbReference type="Proteomes" id="UP000199227">
    <property type="component" value="Unassembled WGS sequence"/>
</dbReference>
<dbReference type="AlphaFoldDB" id="A0A1I5SSE8"/>
<proteinExistence type="predicted"/>
<accession>A0A1I5SSE8</accession>
<reference evidence="1 2" key="1">
    <citation type="submission" date="2016-10" db="EMBL/GenBank/DDBJ databases">
        <authorList>
            <person name="de Groot N.N."/>
        </authorList>
    </citation>
    <scope>NUCLEOTIDE SEQUENCE [LARGE SCALE GENOMIC DNA]</scope>
    <source>
        <strain evidence="1 2">EP1-55-1</strain>
    </source>
</reference>
<gene>
    <name evidence="1" type="ORF">SAMN05216234_1371</name>
</gene>
<keyword evidence="2" id="KW-1185">Reference proteome</keyword>
<organism evidence="1 2">
    <name type="scientific">Hydrogenimonas thermophila</name>
    <dbReference type="NCBI Taxonomy" id="223786"/>
    <lineage>
        <taxon>Bacteria</taxon>
        <taxon>Pseudomonadati</taxon>
        <taxon>Campylobacterota</taxon>
        <taxon>Epsilonproteobacteria</taxon>
        <taxon>Campylobacterales</taxon>
        <taxon>Hydrogenimonadaceae</taxon>
        <taxon>Hydrogenimonas</taxon>
    </lineage>
</organism>
<dbReference type="EMBL" id="FOXB01000037">
    <property type="protein sequence ID" value="SFP73700.1"/>
    <property type="molecule type" value="Genomic_DNA"/>
</dbReference>
<name>A0A1I5SSE8_9BACT</name>
<protein>
    <submittedName>
        <fullName evidence="1">Uncharacterized protein</fullName>
    </submittedName>
</protein>
<evidence type="ECO:0000313" key="1">
    <source>
        <dbReference type="EMBL" id="SFP73700.1"/>
    </source>
</evidence>
<evidence type="ECO:0000313" key="2">
    <source>
        <dbReference type="Proteomes" id="UP000199227"/>
    </source>
</evidence>